<evidence type="ECO:0000256" key="2">
    <source>
        <dbReference type="ARBA" id="ARBA00007647"/>
    </source>
</evidence>
<organism evidence="13 14">
    <name type="scientific">Caenorhabditis briggsae</name>
    <dbReference type="NCBI Taxonomy" id="6238"/>
    <lineage>
        <taxon>Eukaryota</taxon>
        <taxon>Metazoa</taxon>
        <taxon>Ecdysozoa</taxon>
        <taxon>Nematoda</taxon>
        <taxon>Chromadorea</taxon>
        <taxon>Rhabditida</taxon>
        <taxon>Rhabditina</taxon>
        <taxon>Rhabditomorpha</taxon>
        <taxon>Rhabditoidea</taxon>
        <taxon>Rhabditidae</taxon>
        <taxon>Peloderinae</taxon>
        <taxon>Caenorhabditis</taxon>
    </lineage>
</organism>
<dbReference type="SMART" id="SM00401">
    <property type="entry name" value="ZnF_GATA"/>
    <property type="match status" value="1"/>
</dbReference>
<dbReference type="GO" id="GO:0008270">
    <property type="term" value="F:zinc ion binding"/>
    <property type="evidence" value="ECO:0007669"/>
    <property type="project" value="UniProtKB-KW"/>
</dbReference>
<keyword evidence="8" id="KW-0539">Nucleus</keyword>
<keyword evidence="10" id="KW-0812">Transmembrane</keyword>
<dbReference type="Pfam" id="PF01697">
    <property type="entry name" value="Glyco_transf_92"/>
    <property type="match status" value="1"/>
</dbReference>
<keyword evidence="9" id="KW-0863">Zinc-finger</keyword>
<dbReference type="GO" id="GO:0043565">
    <property type="term" value="F:sequence-specific DNA binding"/>
    <property type="evidence" value="ECO:0007669"/>
    <property type="project" value="InterPro"/>
</dbReference>
<keyword evidence="9" id="KW-0862">Zinc</keyword>
<dbReference type="GO" id="GO:0006355">
    <property type="term" value="P:regulation of DNA-templated transcription"/>
    <property type="evidence" value="ECO:0007669"/>
    <property type="project" value="InterPro"/>
</dbReference>
<evidence type="ECO:0000313" key="13">
    <source>
        <dbReference type="EMBL" id="ULT86531.1"/>
    </source>
</evidence>
<feature type="region of interest" description="Disordered" evidence="11">
    <location>
        <begin position="488"/>
        <end position="508"/>
    </location>
</feature>
<keyword evidence="3 10" id="KW-0328">Glycosyltransferase</keyword>
<feature type="region of interest" description="Disordered" evidence="11">
    <location>
        <begin position="580"/>
        <end position="601"/>
    </location>
</feature>
<keyword evidence="7" id="KW-0804">Transcription</keyword>
<accession>A0AAE9CXQ7</accession>
<dbReference type="Proteomes" id="UP000827892">
    <property type="component" value="Chromosome V"/>
</dbReference>
<dbReference type="EMBL" id="CP090895">
    <property type="protein sequence ID" value="ULT86531.1"/>
    <property type="molecule type" value="Genomic_DNA"/>
</dbReference>
<sequence length="601" mass="69187">MIALIVTTRKRVLLGTLSMRSDKLVTDLTMHLNSPYTCMIILTSIFALFYLFFSYQPSMQYSVNFEETILDDQINSSFPITFYHNAYVDYRFTPPRLRIFSLNQCIKPNKNFLLVDIFYEGVSEPTQMKVFGEPLEGACPSTYGPAKPCFYVAHTFFTDLIMTGGMTKVLLHMGSRKVTLSVKEINKRFEKGITLCLQPVYYYSQWQNIVLYIEAWKAQGATRFIVFYHSSTKDTKRVLDYYRGLGIIELRSWPSFGSLPSEIEAKNPKIDDTQVHWAKSFTDSSKKSKGGDGGLLHLRYGFDPSKEKTVEKQFRFFPNNQKEHIRNMQDTANKIFNGSVPTFNSNFIDILNDCVKQINKRGKTCRSTGGMCKKEMDKSFVLFSVTIQIFMDHQHAEPLPSLSTVLAESSTRNQKEDLYLYDQFSNQSTFFNYPYPGQPVYYNPWQYSTLQPYDVYQYPMLTSYDQTIPVQPPIIDISTHSNVYEKPASVETAKTSSPESFMEHKTTMRRPAVKRTSSISRNCANCSTTETSLWRKNEEGDLECKFPEIARIAQQPKRVCGERMRRGIWSASESFLASKLGSEYTMQKQKKQKMGPKGSDD</sequence>
<comment type="subcellular location">
    <subcellularLocation>
        <location evidence="1">Membrane</location>
        <topology evidence="1">Single-pass membrane protein</topology>
    </subcellularLocation>
</comment>
<gene>
    <name evidence="13" type="ORF">L3Y34_006318</name>
</gene>
<proteinExistence type="inferred from homology"/>
<dbReference type="SUPFAM" id="SSF57716">
    <property type="entry name" value="Glucocorticoid receptor-like (DNA-binding domain)"/>
    <property type="match status" value="1"/>
</dbReference>
<feature type="domain" description="GATA-type" evidence="12">
    <location>
        <begin position="517"/>
        <end position="545"/>
    </location>
</feature>
<dbReference type="GO" id="GO:0016757">
    <property type="term" value="F:glycosyltransferase activity"/>
    <property type="evidence" value="ECO:0007669"/>
    <property type="project" value="UniProtKB-UniRule"/>
</dbReference>
<keyword evidence="9" id="KW-0479">Metal-binding</keyword>
<comment type="similarity">
    <text evidence="2 10">Belongs to the glycosyltransferase 92 family.</text>
</comment>
<dbReference type="PANTHER" id="PTHR47024">
    <property type="entry name" value="BIOFILM ABSENT ON HEAD (AFTER YERSINIA EXPOSURE)-RELATED"/>
    <property type="match status" value="1"/>
</dbReference>
<evidence type="ECO:0000259" key="12">
    <source>
        <dbReference type="PROSITE" id="PS50114"/>
    </source>
</evidence>
<evidence type="ECO:0000313" key="14">
    <source>
        <dbReference type="Proteomes" id="UP000827892"/>
    </source>
</evidence>
<keyword evidence="4 10" id="KW-0808">Transferase</keyword>
<evidence type="ECO:0000256" key="8">
    <source>
        <dbReference type="ARBA" id="ARBA00023242"/>
    </source>
</evidence>
<evidence type="ECO:0000256" key="5">
    <source>
        <dbReference type="ARBA" id="ARBA00023015"/>
    </source>
</evidence>
<evidence type="ECO:0000256" key="6">
    <source>
        <dbReference type="ARBA" id="ARBA00023136"/>
    </source>
</evidence>
<dbReference type="GO" id="GO:0016020">
    <property type="term" value="C:membrane"/>
    <property type="evidence" value="ECO:0007669"/>
    <property type="project" value="UniProtKB-SubCell"/>
</dbReference>
<evidence type="ECO:0000256" key="3">
    <source>
        <dbReference type="ARBA" id="ARBA00022676"/>
    </source>
</evidence>
<evidence type="ECO:0000256" key="7">
    <source>
        <dbReference type="ARBA" id="ARBA00023163"/>
    </source>
</evidence>
<dbReference type="PANTHER" id="PTHR47024:SF2">
    <property type="entry name" value="GLYCOSYLTRANSFERASE FAMILY 92 PROTEIN"/>
    <property type="match status" value="1"/>
</dbReference>
<evidence type="ECO:0000256" key="1">
    <source>
        <dbReference type="ARBA" id="ARBA00004167"/>
    </source>
</evidence>
<dbReference type="AlphaFoldDB" id="A0AAE9CXQ7"/>
<name>A0AAE9CXQ7_CAEBR</name>
<dbReference type="InterPro" id="IPR013088">
    <property type="entry name" value="Znf_NHR/GATA"/>
</dbReference>
<evidence type="ECO:0000256" key="11">
    <source>
        <dbReference type="SAM" id="MobiDB-lite"/>
    </source>
</evidence>
<evidence type="ECO:0000256" key="4">
    <source>
        <dbReference type="ARBA" id="ARBA00022679"/>
    </source>
</evidence>
<dbReference type="PROSITE" id="PS50114">
    <property type="entry name" value="GATA_ZN_FINGER_2"/>
    <property type="match status" value="1"/>
</dbReference>
<dbReference type="InterPro" id="IPR008166">
    <property type="entry name" value="Glyco_transf_92"/>
</dbReference>
<reference evidence="13 14" key="1">
    <citation type="submission" date="2022-02" db="EMBL/GenBank/DDBJ databases">
        <title>Chromosome-level reference genomes for two strains of Caenorhabditis briggsae: an improved platform for comparative genomics.</title>
        <authorList>
            <person name="Stevens L."/>
            <person name="Andersen E.C."/>
        </authorList>
    </citation>
    <scope>NUCLEOTIDE SEQUENCE [LARGE SCALE GENOMIC DNA]</scope>
    <source>
        <strain evidence="13">QX1410_ONT</strain>
        <tissue evidence="13">Whole-organism</tissue>
    </source>
</reference>
<evidence type="ECO:0000256" key="10">
    <source>
        <dbReference type="RuleBase" id="RU366017"/>
    </source>
</evidence>
<keyword evidence="6 10" id="KW-0472">Membrane</keyword>
<protein>
    <recommendedName>
        <fullName evidence="10">Glycosyltransferase family 92 protein</fullName>
        <ecNumber evidence="10">2.4.1.-</ecNumber>
    </recommendedName>
</protein>
<dbReference type="EC" id="2.4.1.-" evidence="10"/>
<feature type="transmembrane region" description="Helical" evidence="10">
    <location>
        <begin position="34"/>
        <end position="53"/>
    </location>
</feature>
<keyword evidence="10" id="KW-1133">Transmembrane helix</keyword>
<dbReference type="Gene3D" id="3.30.50.10">
    <property type="entry name" value="Erythroid Transcription Factor GATA-1, subunit A"/>
    <property type="match status" value="1"/>
</dbReference>
<keyword evidence="5" id="KW-0805">Transcription regulation</keyword>
<evidence type="ECO:0000256" key="9">
    <source>
        <dbReference type="PROSITE-ProRule" id="PRU00094"/>
    </source>
</evidence>
<dbReference type="InterPro" id="IPR000679">
    <property type="entry name" value="Znf_GATA"/>
</dbReference>